<feature type="domain" description="5'-Nucleotidase C-terminal" evidence="5">
    <location>
        <begin position="293"/>
        <end position="438"/>
    </location>
</feature>
<dbReference type="PANTHER" id="PTHR11575:SF48">
    <property type="entry name" value="5'-NUCLEOTIDASE"/>
    <property type="match status" value="1"/>
</dbReference>
<dbReference type="Gene3D" id="3.90.780.10">
    <property type="entry name" value="5'-Nucleotidase, C-terminal domain"/>
    <property type="match status" value="1"/>
</dbReference>
<sequence>MSKEGEITIIHFNDVYNIEPQRDEPIGGAARFASYIKSQRDLKPLVLFSGDLLNPSLLSIFLKGKQMVPILNKIGVHCAVYGNHDFDFGVDHLEDIAKESSFPWLLSNIKDNLTNEPLAEGKITHVMEWNGYKIGMIGLVEEEWIDTLATLDPEDCTFLDFAEEGQRLAKELREQGADIVIAMTHMRWPNDRILAEKVDNIDIILGGHDHDYEVEQVNGTYIVKSGTDFRNLSLITMKPDNSGFTVDIQKVDIDSTIEEDVEVKEIVEKHLGSVDKMMDEHLGDMAVELDGKFSSVRTQETNLGNFVTDIMLETTKADVALLNSGTFRSDRIHPKGVFKLRDLLTILPLVDPLVVIKVTGAQVIQALENGVSQYPALEGRFPQVAGMTFGFDPSKPAGKRIEPDLVKIQDEYIDLDKDYKLCTKEYIATGKDGYEVFKKCEIVVNSEAVSYNKYSSEKSF</sequence>
<dbReference type="InterPro" id="IPR008334">
    <property type="entry name" value="5'-Nucleotdase_C"/>
</dbReference>
<comment type="similarity">
    <text evidence="1 3">Belongs to the 5'-nucleotidase family.</text>
</comment>
<name>A0ABQ9ECE1_TEGGR</name>
<evidence type="ECO:0000259" key="5">
    <source>
        <dbReference type="Pfam" id="PF02872"/>
    </source>
</evidence>
<dbReference type="InterPro" id="IPR036907">
    <property type="entry name" value="5'-Nucleotdase_C_sf"/>
</dbReference>
<dbReference type="InterPro" id="IPR041821">
    <property type="entry name" value="CG11883_N"/>
</dbReference>
<dbReference type="SUPFAM" id="SSF56300">
    <property type="entry name" value="Metallo-dependent phosphatases"/>
    <property type="match status" value="1"/>
</dbReference>
<dbReference type="Pfam" id="PF02872">
    <property type="entry name" value="5_nucleotid_C"/>
    <property type="match status" value="1"/>
</dbReference>
<dbReference type="InterPro" id="IPR029052">
    <property type="entry name" value="Metallo-depent_PP-like"/>
</dbReference>
<dbReference type="CDD" id="cd07406">
    <property type="entry name" value="MPP_CG11883_N"/>
    <property type="match status" value="1"/>
</dbReference>
<keyword evidence="7" id="KW-1185">Reference proteome</keyword>
<evidence type="ECO:0000256" key="1">
    <source>
        <dbReference type="ARBA" id="ARBA00006654"/>
    </source>
</evidence>
<dbReference type="SUPFAM" id="SSF55816">
    <property type="entry name" value="5'-nucleotidase (syn. UDP-sugar hydrolase), C-terminal domain"/>
    <property type="match status" value="1"/>
</dbReference>
<evidence type="ECO:0000313" key="6">
    <source>
        <dbReference type="EMBL" id="KAJ8302993.1"/>
    </source>
</evidence>
<keyword evidence="2" id="KW-0732">Signal</keyword>
<feature type="domain" description="Calcineurin-like phosphoesterase" evidence="4">
    <location>
        <begin position="8"/>
        <end position="212"/>
    </location>
</feature>
<evidence type="ECO:0000313" key="7">
    <source>
        <dbReference type="Proteomes" id="UP001217089"/>
    </source>
</evidence>
<dbReference type="InterPro" id="IPR006179">
    <property type="entry name" value="5_nucleotidase/apyrase"/>
</dbReference>
<keyword evidence="3" id="KW-0547">Nucleotide-binding</keyword>
<evidence type="ECO:0000256" key="2">
    <source>
        <dbReference type="ARBA" id="ARBA00022729"/>
    </source>
</evidence>
<evidence type="ECO:0000259" key="4">
    <source>
        <dbReference type="Pfam" id="PF00149"/>
    </source>
</evidence>
<accession>A0ABQ9ECE1</accession>
<comment type="caution">
    <text evidence="6">The sequence shown here is derived from an EMBL/GenBank/DDBJ whole genome shotgun (WGS) entry which is preliminary data.</text>
</comment>
<proteinExistence type="inferred from homology"/>
<reference evidence="6 7" key="1">
    <citation type="submission" date="2022-12" db="EMBL/GenBank/DDBJ databases">
        <title>Chromosome-level genome of Tegillarca granosa.</title>
        <authorList>
            <person name="Kim J."/>
        </authorList>
    </citation>
    <scope>NUCLEOTIDE SEQUENCE [LARGE SCALE GENOMIC DNA]</scope>
    <source>
        <strain evidence="6">Teg-2019</strain>
        <tissue evidence="6">Adductor muscle</tissue>
    </source>
</reference>
<dbReference type="Gene3D" id="3.60.21.10">
    <property type="match status" value="1"/>
</dbReference>
<evidence type="ECO:0000256" key="3">
    <source>
        <dbReference type="RuleBase" id="RU362119"/>
    </source>
</evidence>
<dbReference type="PANTHER" id="PTHR11575">
    <property type="entry name" value="5'-NUCLEOTIDASE-RELATED"/>
    <property type="match status" value="1"/>
</dbReference>
<keyword evidence="3" id="KW-0378">Hydrolase</keyword>
<dbReference type="Pfam" id="PF00149">
    <property type="entry name" value="Metallophos"/>
    <property type="match status" value="1"/>
</dbReference>
<protein>
    <recommendedName>
        <fullName evidence="8">5'-nucleotidase</fullName>
    </recommendedName>
</protein>
<gene>
    <name evidence="6" type="ORF">KUTeg_019389</name>
</gene>
<organism evidence="6 7">
    <name type="scientific">Tegillarca granosa</name>
    <name type="common">Malaysian cockle</name>
    <name type="synonym">Anadara granosa</name>
    <dbReference type="NCBI Taxonomy" id="220873"/>
    <lineage>
        <taxon>Eukaryota</taxon>
        <taxon>Metazoa</taxon>
        <taxon>Spiralia</taxon>
        <taxon>Lophotrochozoa</taxon>
        <taxon>Mollusca</taxon>
        <taxon>Bivalvia</taxon>
        <taxon>Autobranchia</taxon>
        <taxon>Pteriomorphia</taxon>
        <taxon>Arcoida</taxon>
        <taxon>Arcoidea</taxon>
        <taxon>Arcidae</taxon>
        <taxon>Tegillarca</taxon>
    </lineage>
</organism>
<evidence type="ECO:0008006" key="8">
    <source>
        <dbReference type="Google" id="ProtNLM"/>
    </source>
</evidence>
<dbReference type="InterPro" id="IPR004843">
    <property type="entry name" value="Calcineurin-like_PHP"/>
</dbReference>
<dbReference type="EMBL" id="JARBDR010000917">
    <property type="protein sequence ID" value="KAJ8302993.1"/>
    <property type="molecule type" value="Genomic_DNA"/>
</dbReference>
<dbReference type="Proteomes" id="UP001217089">
    <property type="component" value="Unassembled WGS sequence"/>
</dbReference>
<dbReference type="PRINTS" id="PR01607">
    <property type="entry name" value="APYRASEFAMLY"/>
</dbReference>